<accession>A0A553HK55</accession>
<dbReference type="EMBL" id="VFLP01000091">
    <property type="protein sequence ID" value="TRX88332.1"/>
    <property type="molecule type" value="Genomic_DNA"/>
</dbReference>
<dbReference type="PANTHER" id="PTHR43433">
    <property type="entry name" value="HYDROLASE, ALPHA/BETA FOLD FAMILY PROTEIN"/>
    <property type="match status" value="1"/>
</dbReference>
<dbReference type="STRING" id="2512241.A0A553HK55"/>
<dbReference type="Proteomes" id="UP000319160">
    <property type="component" value="Unassembled WGS sequence"/>
</dbReference>
<comment type="caution">
    <text evidence="2">The sequence shown here is derived from an EMBL/GenBank/DDBJ whole genome shotgun (WGS) entry which is preliminary data.</text>
</comment>
<gene>
    <name evidence="2" type="ORF">FHL15_010770</name>
</gene>
<dbReference type="Gene3D" id="3.40.50.1820">
    <property type="entry name" value="alpha/beta hydrolase"/>
    <property type="match status" value="1"/>
</dbReference>
<dbReference type="PRINTS" id="PR00111">
    <property type="entry name" value="ABHYDROLASE"/>
</dbReference>
<reference evidence="3" key="1">
    <citation type="submission" date="2019-06" db="EMBL/GenBank/DDBJ databases">
        <title>Draft genome sequence of the griseofulvin-producing fungus Xylaria cubensis strain G536.</title>
        <authorList>
            <person name="Mead M.E."/>
            <person name="Raja H.A."/>
            <person name="Steenwyk J.L."/>
            <person name="Knowles S.L."/>
            <person name="Oberlies N.H."/>
            <person name="Rokas A."/>
        </authorList>
    </citation>
    <scope>NUCLEOTIDE SEQUENCE [LARGE SCALE GENOMIC DNA]</scope>
    <source>
        <strain evidence="3">G536</strain>
    </source>
</reference>
<dbReference type="OrthoDB" id="408373at2759"/>
<organism evidence="2 3">
    <name type="scientific">Xylaria flabelliformis</name>
    <dbReference type="NCBI Taxonomy" id="2512241"/>
    <lineage>
        <taxon>Eukaryota</taxon>
        <taxon>Fungi</taxon>
        <taxon>Dikarya</taxon>
        <taxon>Ascomycota</taxon>
        <taxon>Pezizomycotina</taxon>
        <taxon>Sordariomycetes</taxon>
        <taxon>Xylariomycetidae</taxon>
        <taxon>Xylariales</taxon>
        <taxon>Xylariaceae</taxon>
        <taxon>Xylaria</taxon>
    </lineage>
</organism>
<dbReference type="PANTHER" id="PTHR43433:SF4">
    <property type="entry name" value="NON-HEME CHLOROPEROXIDASE-RELATED"/>
    <property type="match status" value="1"/>
</dbReference>
<name>A0A553HK55_9PEZI</name>
<dbReference type="Pfam" id="PF00561">
    <property type="entry name" value="Abhydrolase_1"/>
    <property type="match status" value="1"/>
</dbReference>
<keyword evidence="3" id="KW-1185">Reference proteome</keyword>
<dbReference type="InterPro" id="IPR000073">
    <property type="entry name" value="AB_hydrolase_1"/>
</dbReference>
<sequence>MEFSIVYTLALAVVCFALCKYLSSIIRGRNHLPEEYTFTPAKARHIETRGKEGRGTSPYLIDAFPGGRNFDTVYGAIQVFEWGPEEGEKVLMVHGLSTPCIALGNMAREFVSKGYRVMIFDLFGRGYSDAPNDVKYDARLYTTQVLLVLSSSPLAWTGASAFHIVGYSLGGSIAVAFGAYHAHMLRSMTLVCPGGLIRKSLMSRRSQFLYSSGLIPEWLRIRHIRSSLEPRNGAPCADVPEESHHADIDFDDVPITADQPRVRVGDVVKWQLEANPGFVSAYLSTIRSALVYRRHDRVWRMLSGELARRRGMNAPSPGLPGGRILLILAERDVTVVKDDTIEDIQTVLCPEDVDMHVMKGGHEIAVSRGGNVASAAIQYWNRKC</sequence>
<protein>
    <recommendedName>
        <fullName evidence="1">AB hydrolase-1 domain-containing protein</fullName>
    </recommendedName>
</protein>
<evidence type="ECO:0000259" key="1">
    <source>
        <dbReference type="Pfam" id="PF00561"/>
    </source>
</evidence>
<evidence type="ECO:0000313" key="3">
    <source>
        <dbReference type="Proteomes" id="UP000319160"/>
    </source>
</evidence>
<proteinExistence type="predicted"/>
<dbReference type="SUPFAM" id="SSF53474">
    <property type="entry name" value="alpha/beta-Hydrolases"/>
    <property type="match status" value="1"/>
</dbReference>
<feature type="domain" description="AB hydrolase-1" evidence="1">
    <location>
        <begin position="90"/>
        <end position="197"/>
    </location>
</feature>
<dbReference type="InterPro" id="IPR050471">
    <property type="entry name" value="AB_hydrolase"/>
</dbReference>
<dbReference type="AlphaFoldDB" id="A0A553HK55"/>
<dbReference type="InterPro" id="IPR029058">
    <property type="entry name" value="AB_hydrolase_fold"/>
</dbReference>
<evidence type="ECO:0000313" key="2">
    <source>
        <dbReference type="EMBL" id="TRX88332.1"/>
    </source>
</evidence>